<dbReference type="Proteomes" id="UP000031982">
    <property type="component" value="Unassembled WGS sequence"/>
</dbReference>
<dbReference type="Pfam" id="PF02554">
    <property type="entry name" value="CstA"/>
    <property type="match status" value="2"/>
</dbReference>
<dbReference type="InterPro" id="IPR051605">
    <property type="entry name" value="CstA"/>
</dbReference>
<organism evidence="9 10">
    <name type="scientific">Bacillus badius</name>
    <dbReference type="NCBI Taxonomy" id="1455"/>
    <lineage>
        <taxon>Bacteria</taxon>
        <taxon>Bacillati</taxon>
        <taxon>Bacillota</taxon>
        <taxon>Bacilli</taxon>
        <taxon>Bacillales</taxon>
        <taxon>Bacillaceae</taxon>
        <taxon>Pseudobacillus</taxon>
    </lineage>
</organism>
<feature type="transmembrane region" description="Helical" evidence="7">
    <location>
        <begin position="360"/>
        <end position="381"/>
    </location>
</feature>
<keyword evidence="6 7" id="KW-0472">Membrane</keyword>
<evidence type="ECO:0000256" key="3">
    <source>
        <dbReference type="ARBA" id="ARBA00022475"/>
    </source>
</evidence>
<feature type="transmembrane region" description="Helical" evidence="7">
    <location>
        <begin position="310"/>
        <end position="332"/>
    </location>
</feature>
<keyword evidence="3" id="KW-1003">Cell membrane</keyword>
<feature type="domain" description="CstA N-terminal" evidence="8">
    <location>
        <begin position="296"/>
        <end position="426"/>
    </location>
</feature>
<keyword evidence="10" id="KW-1185">Reference proteome</keyword>
<evidence type="ECO:0000313" key="10">
    <source>
        <dbReference type="Proteomes" id="UP000031982"/>
    </source>
</evidence>
<gene>
    <name evidence="9" type="ORF">SD77_3996</name>
</gene>
<feature type="transmembrane region" description="Helical" evidence="7">
    <location>
        <begin position="387"/>
        <end position="406"/>
    </location>
</feature>
<protein>
    <submittedName>
        <fullName evidence="9">Carbon starvation protein A</fullName>
    </submittedName>
</protein>
<keyword evidence="5 7" id="KW-1133">Transmembrane helix</keyword>
<feature type="transmembrane region" description="Helical" evidence="7">
    <location>
        <begin position="411"/>
        <end position="430"/>
    </location>
</feature>
<evidence type="ECO:0000313" key="9">
    <source>
        <dbReference type="EMBL" id="KIL78316.1"/>
    </source>
</evidence>
<dbReference type="PANTHER" id="PTHR30252">
    <property type="entry name" value="INNER MEMBRANE PEPTIDE TRANSPORTER"/>
    <property type="match status" value="1"/>
</dbReference>
<proteinExistence type="inferred from homology"/>
<accession>A0ABR5AVC3</accession>
<dbReference type="InterPro" id="IPR003706">
    <property type="entry name" value="CstA_N"/>
</dbReference>
<feature type="transmembrane region" description="Helical" evidence="7">
    <location>
        <begin position="75"/>
        <end position="98"/>
    </location>
</feature>
<comment type="caution">
    <text evidence="9">The sequence shown here is derived from an EMBL/GenBank/DDBJ whole genome shotgun (WGS) entry which is preliminary data.</text>
</comment>
<reference evidence="9 10" key="1">
    <citation type="submission" date="2015-01" db="EMBL/GenBank/DDBJ databases">
        <title>Genome Assembly of Bacillus badius MTCC 1458.</title>
        <authorList>
            <person name="Verma A."/>
            <person name="Khatri I."/>
            <person name="Mual P."/>
            <person name="Subramanian S."/>
            <person name="Krishnamurthi S."/>
        </authorList>
    </citation>
    <scope>NUCLEOTIDE SEQUENCE [LARGE SCALE GENOMIC DNA]</scope>
    <source>
        <strain evidence="9 10">MTCC 1458</strain>
    </source>
</reference>
<keyword evidence="4 7" id="KW-0812">Transmembrane</keyword>
<evidence type="ECO:0000256" key="4">
    <source>
        <dbReference type="ARBA" id="ARBA00022692"/>
    </source>
</evidence>
<feature type="domain" description="CstA N-terminal" evidence="8">
    <location>
        <begin position="4"/>
        <end position="164"/>
    </location>
</feature>
<feature type="transmembrane region" description="Helical" evidence="7">
    <location>
        <begin position="442"/>
        <end position="462"/>
    </location>
</feature>
<evidence type="ECO:0000259" key="8">
    <source>
        <dbReference type="Pfam" id="PF02554"/>
    </source>
</evidence>
<comment type="subcellular location">
    <subcellularLocation>
        <location evidence="1">Cell membrane</location>
        <topology evidence="1">Multi-pass membrane protein</topology>
    </subcellularLocation>
</comment>
<sequence length="483" mass="51892">MYTFLAGIALLILGYFTYGKLIETIFGVKAERATPAYVNNDGVDYVPMSTPKNSLIQLLNIAGTGPIFGPIMGALYGPVAFIWIVVGCIFAGAVHDYLTGMISIRNRGAHLPELASKFLGKVMKHVVNAFAILLLLLVGTVFVSTPASLLHALMNGKVALSLIIAAIFAYYILATLLPVDKIIGRLYPYFGALLIISALGVGIGLVVTGAPIPELSLRNFHPDHAPVFPLLFFTITCGALSGFHATQTPMISRTTQNEQQSRKIFYGMMIAEGIIAMIWAAAAMSLFNGYGGLNEVLAAGGPGAVVSEVSASMLGAIGGTLAVLGVVVLPITSGDTAFRSARMIIAEYLTISQKKFSSRLWIALPLFVLSVLLTQIDFNILWRYFSWANQSTAVIALFVGAMYLYIARKNYWVSLIPGTFMLVMVLAYILNAPIGFGLSMTASWIGSTIGTVLLLALFFHAAKKARANKLPLEDDISDWNSVA</sequence>
<feature type="transmembrane region" description="Helical" evidence="7">
    <location>
        <begin position="159"/>
        <end position="179"/>
    </location>
</feature>
<dbReference type="PANTHER" id="PTHR30252:SF4">
    <property type="entry name" value="CARBON STARVATION"/>
    <property type="match status" value="1"/>
</dbReference>
<evidence type="ECO:0000256" key="5">
    <source>
        <dbReference type="ARBA" id="ARBA00022989"/>
    </source>
</evidence>
<dbReference type="RefSeq" id="WP_041095606.1">
    <property type="nucleotide sequence ID" value="NZ_JARTHD010000010.1"/>
</dbReference>
<evidence type="ECO:0000256" key="1">
    <source>
        <dbReference type="ARBA" id="ARBA00004651"/>
    </source>
</evidence>
<feature type="transmembrane region" description="Helical" evidence="7">
    <location>
        <begin position="126"/>
        <end position="147"/>
    </location>
</feature>
<feature type="transmembrane region" description="Helical" evidence="7">
    <location>
        <begin position="186"/>
        <end position="207"/>
    </location>
</feature>
<evidence type="ECO:0000256" key="6">
    <source>
        <dbReference type="ARBA" id="ARBA00023136"/>
    </source>
</evidence>
<evidence type="ECO:0000256" key="7">
    <source>
        <dbReference type="SAM" id="Phobius"/>
    </source>
</evidence>
<dbReference type="EMBL" id="JXLP01000009">
    <property type="protein sequence ID" value="KIL78316.1"/>
    <property type="molecule type" value="Genomic_DNA"/>
</dbReference>
<evidence type="ECO:0000256" key="2">
    <source>
        <dbReference type="ARBA" id="ARBA00007755"/>
    </source>
</evidence>
<feature type="transmembrane region" description="Helical" evidence="7">
    <location>
        <begin position="227"/>
        <end position="243"/>
    </location>
</feature>
<comment type="similarity">
    <text evidence="2">Belongs to the peptide transporter carbon starvation (CstA) (TC 2.A.114) family.</text>
</comment>
<feature type="transmembrane region" description="Helical" evidence="7">
    <location>
        <begin position="264"/>
        <end position="290"/>
    </location>
</feature>
<name>A0ABR5AVC3_BACBA</name>